<sequence>MELMKLLKPLIANLRFFGICLQTPDMSKSSKISMIISVIFILTYTVVAPFYLIKSSTKQFKLSGKSLLFIIIYYGAFIVHALIIFETFFTRNRQFKFWNTLFEIENLNSNDKNRIQEANRCLKRRLIWSLLILTGFSLSCKFGLWIINRVLKVRGDWFMIDVTTTISQECCRLNFFSHFLFVEILRMHVRLFNEKVKEITKACKKIDEGALVKELNLLKLRHNLIWKLNRKLNSFFQWAQPFNFLHYFLNITNLLYWIYHGTINGNFNHRKTIAKFGKVLRI</sequence>
<keyword evidence="3 6" id="KW-0812">Transmembrane</keyword>
<dbReference type="EnsemblMetazoa" id="LLOJ010770-RA">
    <property type="protein sequence ID" value="LLOJ010770-PA"/>
    <property type="gene ID" value="LLOJ010770"/>
</dbReference>
<evidence type="ECO:0000256" key="1">
    <source>
        <dbReference type="ARBA" id="ARBA00004651"/>
    </source>
</evidence>
<protein>
    <submittedName>
        <fullName evidence="7 8">Uncharacterized protein</fullName>
    </submittedName>
</protein>
<keyword evidence="4 6" id="KW-1133">Transmembrane helix</keyword>
<reference evidence="9" key="1">
    <citation type="submission" date="2012-05" db="EMBL/GenBank/DDBJ databases">
        <title>Whole Genome Assembly of Lutzomyia longipalpis.</title>
        <authorList>
            <person name="Richards S."/>
            <person name="Qu C."/>
            <person name="Dillon R."/>
            <person name="Worley K."/>
            <person name="Scherer S."/>
            <person name="Batterton M."/>
            <person name="Taylor A."/>
            <person name="Hawes A."/>
            <person name="Hernandez B."/>
            <person name="Kovar C."/>
            <person name="Mandapat C."/>
            <person name="Pham C."/>
            <person name="Qu C."/>
            <person name="Jing C."/>
            <person name="Bess C."/>
            <person name="Bandaranaike D."/>
            <person name="Ngo D."/>
            <person name="Ongeri F."/>
            <person name="Arias F."/>
            <person name="Lara F."/>
            <person name="Weissenberger G."/>
            <person name="Kamau G."/>
            <person name="Han H."/>
            <person name="Shen H."/>
            <person name="Dinh H."/>
            <person name="Khalil I."/>
            <person name="Jones J."/>
            <person name="Shafer J."/>
            <person name="Jayaseelan J."/>
            <person name="Quiroz J."/>
            <person name="Blankenburg K."/>
            <person name="Nguyen L."/>
            <person name="Jackson L."/>
            <person name="Francisco L."/>
            <person name="Tang L.-Y."/>
            <person name="Pu L.-L."/>
            <person name="Perales L."/>
            <person name="Lorensuhewa L."/>
            <person name="Munidasa M."/>
            <person name="Coyle M."/>
            <person name="Taylor M."/>
            <person name="Puazo M."/>
            <person name="Firestine M."/>
            <person name="Scheel M."/>
            <person name="Javaid M."/>
            <person name="Wang M."/>
            <person name="Li M."/>
            <person name="Tabassum N."/>
            <person name="Saada N."/>
            <person name="Osuji N."/>
            <person name="Aqrawi P."/>
            <person name="Fu Q."/>
            <person name="Thornton R."/>
            <person name="Raj R."/>
            <person name="Goodspeed R."/>
            <person name="Mata R."/>
            <person name="Najjar R."/>
            <person name="Gubbala S."/>
            <person name="Lee S."/>
            <person name="Denson S."/>
            <person name="Patil S."/>
            <person name="Macmil S."/>
            <person name="Qi S."/>
            <person name="Matskevitch T."/>
            <person name="Palculict T."/>
            <person name="Mathew T."/>
            <person name="Vee V."/>
            <person name="Velamala V."/>
            <person name="Korchina V."/>
            <person name="Cai W."/>
            <person name="Liu W."/>
            <person name="Dai W."/>
            <person name="Zou X."/>
            <person name="Zhu Y."/>
            <person name="Zhang Y."/>
            <person name="Wu Y.-Q."/>
            <person name="Xin Y."/>
            <person name="Nazarath L."/>
            <person name="Kovar C."/>
            <person name="Han Y."/>
            <person name="Muzny D."/>
            <person name="Gibbs R."/>
        </authorList>
    </citation>
    <scope>NUCLEOTIDE SEQUENCE [LARGE SCALE GENOMIC DNA]</scope>
    <source>
        <strain evidence="9">Jacobina</strain>
    </source>
</reference>
<dbReference type="InterPro" id="IPR013604">
    <property type="entry name" value="7TM_chemorcpt"/>
</dbReference>
<feature type="transmembrane region" description="Helical" evidence="6">
    <location>
        <begin position="32"/>
        <end position="53"/>
    </location>
</feature>
<proteinExistence type="predicted"/>
<evidence type="ECO:0000256" key="6">
    <source>
        <dbReference type="SAM" id="Phobius"/>
    </source>
</evidence>
<reference evidence="8" key="3">
    <citation type="submission" date="2020-05" db="UniProtKB">
        <authorList>
            <consortium name="EnsemblMetazoa"/>
        </authorList>
    </citation>
    <scope>IDENTIFICATION</scope>
    <source>
        <strain evidence="8">Jacobina</strain>
    </source>
</reference>
<dbReference type="Pfam" id="PF08395">
    <property type="entry name" value="7tm_7"/>
    <property type="match status" value="1"/>
</dbReference>
<evidence type="ECO:0000256" key="4">
    <source>
        <dbReference type="ARBA" id="ARBA00022989"/>
    </source>
</evidence>
<dbReference type="GO" id="GO:0050909">
    <property type="term" value="P:sensory perception of taste"/>
    <property type="evidence" value="ECO:0007669"/>
    <property type="project" value="InterPro"/>
</dbReference>
<accession>A0A240SXX5</accession>
<evidence type="ECO:0000313" key="8">
    <source>
        <dbReference type="EnsemblMetazoa" id="LLOJ010770-PA"/>
    </source>
</evidence>
<dbReference type="EMBL" id="AJWK01012966">
    <property type="status" value="NOT_ANNOTATED_CDS"/>
    <property type="molecule type" value="Genomic_DNA"/>
</dbReference>
<reference evidence="7" key="2">
    <citation type="journal article" date="2020" name="BMC">
        <title>Leishmania infection induces a limited differential gene expression in the sand fly midgut.</title>
        <authorList>
            <person name="Coutinho-Abreu I.V."/>
            <person name="Serafim T.D."/>
            <person name="Meneses C."/>
            <person name="Kamhawi S."/>
            <person name="Oliveira F."/>
            <person name="Valenzuela J.G."/>
        </authorList>
    </citation>
    <scope>NUCLEOTIDE SEQUENCE</scope>
    <source>
        <strain evidence="7">Jacobina</strain>
        <tissue evidence="7">Midgut</tissue>
    </source>
</reference>
<evidence type="ECO:0000256" key="2">
    <source>
        <dbReference type="ARBA" id="ARBA00022475"/>
    </source>
</evidence>
<feature type="transmembrane region" description="Helical" evidence="6">
    <location>
        <begin position="65"/>
        <end position="85"/>
    </location>
</feature>
<evidence type="ECO:0000256" key="3">
    <source>
        <dbReference type="ARBA" id="ARBA00022692"/>
    </source>
</evidence>
<name>A0A240SXX5_LUTLO</name>
<evidence type="ECO:0000313" key="9">
    <source>
        <dbReference type="Proteomes" id="UP000092461"/>
    </source>
</evidence>
<dbReference type="AlphaFoldDB" id="A0A240SXX5"/>
<evidence type="ECO:0000313" key="7">
    <source>
        <dbReference type="EMBL" id="MBC1180259.1"/>
    </source>
</evidence>
<dbReference type="GO" id="GO:0005886">
    <property type="term" value="C:plasma membrane"/>
    <property type="evidence" value="ECO:0007669"/>
    <property type="project" value="UniProtKB-SubCell"/>
</dbReference>
<feature type="transmembrane region" description="Helical" evidence="6">
    <location>
        <begin position="126"/>
        <end position="147"/>
    </location>
</feature>
<dbReference type="Proteomes" id="UP000092461">
    <property type="component" value="Unassembled WGS sequence"/>
</dbReference>
<keyword evidence="5 6" id="KW-0472">Membrane</keyword>
<dbReference type="VEuPathDB" id="VectorBase:LLOJ010770"/>
<keyword evidence="9" id="KW-1185">Reference proteome</keyword>
<dbReference type="EMBL" id="GITU01011556">
    <property type="protein sequence ID" value="MBC1180259.1"/>
    <property type="molecule type" value="Transcribed_RNA"/>
</dbReference>
<evidence type="ECO:0000256" key="5">
    <source>
        <dbReference type="ARBA" id="ARBA00023136"/>
    </source>
</evidence>
<comment type="subcellular location">
    <subcellularLocation>
        <location evidence="1">Cell membrane</location>
        <topology evidence="1">Multi-pass membrane protein</topology>
    </subcellularLocation>
</comment>
<organism evidence="8 9">
    <name type="scientific">Lutzomyia longipalpis</name>
    <name type="common">Sand fly</name>
    <dbReference type="NCBI Taxonomy" id="7200"/>
    <lineage>
        <taxon>Eukaryota</taxon>
        <taxon>Metazoa</taxon>
        <taxon>Ecdysozoa</taxon>
        <taxon>Arthropoda</taxon>
        <taxon>Hexapoda</taxon>
        <taxon>Insecta</taxon>
        <taxon>Pterygota</taxon>
        <taxon>Neoptera</taxon>
        <taxon>Endopterygota</taxon>
        <taxon>Diptera</taxon>
        <taxon>Nematocera</taxon>
        <taxon>Psychodoidea</taxon>
        <taxon>Psychodidae</taxon>
        <taxon>Lutzomyia</taxon>
        <taxon>Lutzomyia</taxon>
    </lineage>
</organism>
<keyword evidence="2" id="KW-1003">Cell membrane</keyword>